<evidence type="ECO:0000256" key="3">
    <source>
        <dbReference type="ARBA" id="ARBA00004412"/>
    </source>
</evidence>
<dbReference type="GO" id="GO:0030427">
    <property type="term" value="C:site of polarized growth"/>
    <property type="evidence" value="ECO:0007669"/>
    <property type="project" value="TreeGrafter"/>
</dbReference>
<dbReference type="GO" id="GO:0061003">
    <property type="term" value="P:positive regulation of dendritic spine morphogenesis"/>
    <property type="evidence" value="ECO:0007669"/>
    <property type="project" value="TreeGrafter"/>
</dbReference>
<keyword evidence="9" id="KW-0967">Endosome</keyword>
<keyword evidence="10" id="KW-0965">Cell junction</keyword>
<dbReference type="GO" id="GO:0030833">
    <property type="term" value="P:regulation of actin filament polymerization"/>
    <property type="evidence" value="ECO:0007669"/>
    <property type="project" value="TreeGrafter"/>
</dbReference>
<evidence type="ECO:0000256" key="5">
    <source>
        <dbReference type="ARBA" id="ARBA00004466"/>
    </source>
</evidence>
<accession>A0A8B9VK20</accession>
<feature type="compositionally biased region" description="Basic and acidic residues" evidence="14">
    <location>
        <begin position="323"/>
        <end position="332"/>
    </location>
</feature>
<dbReference type="PANTHER" id="PTHR10829:SF12">
    <property type="entry name" value="DREBRIN-LIKE PROTEIN"/>
    <property type="match status" value="1"/>
</dbReference>
<dbReference type="GO" id="GO:0045773">
    <property type="term" value="P:positive regulation of axon extension"/>
    <property type="evidence" value="ECO:0007669"/>
    <property type="project" value="TreeGrafter"/>
</dbReference>
<dbReference type="GO" id="GO:0030136">
    <property type="term" value="C:clathrin-coated vesicle"/>
    <property type="evidence" value="ECO:0007669"/>
    <property type="project" value="UniProtKB-SubCell"/>
</dbReference>
<dbReference type="GO" id="GO:0005884">
    <property type="term" value="C:actin filament"/>
    <property type="evidence" value="ECO:0007669"/>
    <property type="project" value="TreeGrafter"/>
</dbReference>
<evidence type="ECO:0000256" key="4">
    <source>
        <dbReference type="ARBA" id="ARBA00004413"/>
    </source>
</evidence>
<dbReference type="Pfam" id="PF00241">
    <property type="entry name" value="Cofilin_ADF"/>
    <property type="match status" value="1"/>
</dbReference>
<comment type="subcellular location">
    <subcellularLocation>
        <location evidence="2">Cell junction</location>
    </subcellularLocation>
    <subcellularLocation>
        <location evidence="4">Cell membrane</location>
        <topology evidence="4">Peripheral membrane protein</topology>
        <orientation evidence="4">Cytoplasmic side</orientation>
    </subcellularLocation>
    <subcellularLocation>
        <location evidence="6">Cell projection</location>
        <location evidence="6">Lamellipodium</location>
    </subcellularLocation>
    <subcellularLocation>
        <location evidence="5">Cell projection</location>
        <location evidence="5">Ruffle</location>
    </subcellularLocation>
    <subcellularLocation>
        <location evidence="7">Cytoplasm</location>
        <location evidence="7">Cell cortex</location>
    </subcellularLocation>
    <subcellularLocation>
        <location evidence="1">Cytoplasmic vesicle</location>
        <location evidence="1">Clathrin-coated vesicle</location>
    </subcellularLocation>
    <subcellularLocation>
        <location evidence="3">Early endosome</location>
    </subcellularLocation>
    <subcellularLocation>
        <location evidence="13">Synapse</location>
    </subcellularLocation>
</comment>
<dbReference type="GO" id="GO:0070161">
    <property type="term" value="C:anchoring junction"/>
    <property type="evidence" value="ECO:0007669"/>
    <property type="project" value="UniProtKB-SubCell"/>
</dbReference>
<organism evidence="16 17">
    <name type="scientific">Anas zonorhyncha</name>
    <name type="common">Eastern spot-billed duck</name>
    <dbReference type="NCBI Taxonomy" id="75864"/>
    <lineage>
        <taxon>Eukaryota</taxon>
        <taxon>Metazoa</taxon>
        <taxon>Chordata</taxon>
        <taxon>Craniata</taxon>
        <taxon>Vertebrata</taxon>
        <taxon>Euteleostomi</taxon>
        <taxon>Archelosauria</taxon>
        <taxon>Archosauria</taxon>
        <taxon>Dinosauria</taxon>
        <taxon>Saurischia</taxon>
        <taxon>Theropoda</taxon>
        <taxon>Coelurosauria</taxon>
        <taxon>Aves</taxon>
        <taxon>Neognathae</taxon>
        <taxon>Galloanserae</taxon>
        <taxon>Anseriformes</taxon>
        <taxon>Anatidae</taxon>
        <taxon>Anatinae</taxon>
        <taxon>Anas</taxon>
    </lineage>
</organism>
<dbReference type="GO" id="GO:0030425">
    <property type="term" value="C:dendrite"/>
    <property type="evidence" value="ECO:0007669"/>
    <property type="project" value="TreeGrafter"/>
</dbReference>
<evidence type="ECO:0000256" key="8">
    <source>
        <dbReference type="ARBA" id="ARBA00022475"/>
    </source>
</evidence>
<evidence type="ECO:0000256" key="12">
    <source>
        <dbReference type="ARBA" id="ARBA00023273"/>
    </source>
</evidence>
<evidence type="ECO:0000256" key="11">
    <source>
        <dbReference type="ARBA" id="ARBA00023018"/>
    </source>
</evidence>
<evidence type="ECO:0000256" key="2">
    <source>
        <dbReference type="ARBA" id="ARBA00004282"/>
    </source>
</evidence>
<evidence type="ECO:0000256" key="13">
    <source>
        <dbReference type="ARBA" id="ARBA00034103"/>
    </source>
</evidence>
<dbReference type="GO" id="GO:0030027">
    <property type="term" value="C:lamellipodium"/>
    <property type="evidence" value="ECO:0007669"/>
    <property type="project" value="UniProtKB-SubCell"/>
</dbReference>
<dbReference type="SMART" id="SM00102">
    <property type="entry name" value="ADF"/>
    <property type="match status" value="1"/>
</dbReference>
<evidence type="ECO:0000313" key="17">
    <source>
        <dbReference type="Proteomes" id="UP000694549"/>
    </source>
</evidence>
<proteinExistence type="predicted"/>
<dbReference type="GO" id="GO:0045211">
    <property type="term" value="C:postsynaptic membrane"/>
    <property type="evidence" value="ECO:0007669"/>
    <property type="project" value="TreeGrafter"/>
</dbReference>
<dbReference type="GO" id="GO:0048812">
    <property type="term" value="P:neuron projection morphogenesis"/>
    <property type="evidence" value="ECO:0007669"/>
    <property type="project" value="TreeGrafter"/>
</dbReference>
<reference evidence="16" key="2">
    <citation type="submission" date="2025-09" db="UniProtKB">
        <authorList>
            <consortium name="Ensembl"/>
        </authorList>
    </citation>
    <scope>IDENTIFICATION</scope>
</reference>
<feature type="region of interest" description="Disordered" evidence="14">
    <location>
        <begin position="374"/>
        <end position="442"/>
    </location>
</feature>
<keyword evidence="8" id="KW-0472">Membrane</keyword>
<evidence type="ECO:0000256" key="7">
    <source>
        <dbReference type="ARBA" id="ARBA00004544"/>
    </source>
</evidence>
<evidence type="ECO:0000256" key="9">
    <source>
        <dbReference type="ARBA" id="ARBA00022753"/>
    </source>
</evidence>
<keyword evidence="12" id="KW-0966">Cell projection</keyword>
<feature type="region of interest" description="Disordered" evidence="14">
    <location>
        <begin position="160"/>
        <end position="254"/>
    </location>
</feature>
<dbReference type="InterPro" id="IPR029006">
    <property type="entry name" value="ADF-H/Gelsolin-like_dom_sf"/>
</dbReference>
<feature type="domain" description="ADF-H" evidence="15">
    <location>
        <begin position="1"/>
        <end position="101"/>
    </location>
</feature>
<dbReference type="Gene3D" id="3.40.20.10">
    <property type="entry name" value="Severin"/>
    <property type="match status" value="1"/>
</dbReference>
<keyword evidence="8" id="KW-1003">Cell membrane</keyword>
<evidence type="ECO:0000256" key="10">
    <source>
        <dbReference type="ARBA" id="ARBA00022949"/>
    </source>
</evidence>
<dbReference type="AlphaFoldDB" id="A0A8B9VK20"/>
<keyword evidence="17" id="KW-1185">Reference proteome</keyword>
<dbReference type="GO" id="GO:0001726">
    <property type="term" value="C:ruffle"/>
    <property type="evidence" value="ECO:0007669"/>
    <property type="project" value="UniProtKB-SubCell"/>
</dbReference>
<dbReference type="Proteomes" id="UP000694549">
    <property type="component" value="Unplaced"/>
</dbReference>
<feature type="compositionally biased region" description="Basic and acidic residues" evidence="14">
    <location>
        <begin position="173"/>
        <end position="184"/>
    </location>
</feature>
<feature type="region of interest" description="Disordered" evidence="14">
    <location>
        <begin position="272"/>
        <end position="307"/>
    </location>
</feature>
<feature type="compositionally biased region" description="Basic and acidic residues" evidence="14">
    <location>
        <begin position="393"/>
        <end position="404"/>
    </location>
</feature>
<protein>
    <recommendedName>
        <fullName evidence="15">ADF-H domain-containing protein</fullName>
    </recommendedName>
</protein>
<evidence type="ECO:0000256" key="6">
    <source>
        <dbReference type="ARBA" id="ARBA00004510"/>
    </source>
</evidence>
<dbReference type="Ensembl" id="ENSAZOT00000024115.1">
    <property type="protein sequence ID" value="ENSAZOP00000022450.1"/>
    <property type="gene ID" value="ENSAZOG00000014542.1"/>
</dbReference>
<dbReference type="GO" id="GO:0005769">
    <property type="term" value="C:early endosome"/>
    <property type="evidence" value="ECO:0007669"/>
    <property type="project" value="UniProtKB-SubCell"/>
</dbReference>
<name>A0A8B9VK20_9AVES</name>
<dbReference type="CDD" id="cd11281">
    <property type="entry name" value="ADF_drebrin_like"/>
    <property type="match status" value="1"/>
</dbReference>
<feature type="region of interest" description="Disordered" evidence="14">
    <location>
        <begin position="450"/>
        <end position="469"/>
    </location>
</feature>
<keyword evidence="11" id="KW-0770">Synapse</keyword>
<feature type="compositionally biased region" description="Low complexity" evidence="14">
    <location>
        <begin position="199"/>
        <end position="208"/>
    </location>
</feature>
<feature type="region of interest" description="Disordered" evidence="14">
    <location>
        <begin position="536"/>
        <end position="576"/>
    </location>
</feature>
<evidence type="ECO:0000256" key="14">
    <source>
        <dbReference type="SAM" id="MobiDB-lite"/>
    </source>
</evidence>
<evidence type="ECO:0000256" key="1">
    <source>
        <dbReference type="ARBA" id="ARBA00004132"/>
    </source>
</evidence>
<dbReference type="SUPFAM" id="SSF55753">
    <property type="entry name" value="Actin depolymerizing proteins"/>
    <property type="match status" value="1"/>
</dbReference>
<dbReference type="PROSITE" id="PS51263">
    <property type="entry name" value="ADF_H"/>
    <property type="match status" value="1"/>
</dbReference>
<dbReference type="GO" id="GO:0030864">
    <property type="term" value="C:cortical actin cytoskeleton"/>
    <property type="evidence" value="ECO:0007669"/>
    <property type="project" value="TreeGrafter"/>
</dbReference>
<evidence type="ECO:0000313" key="16">
    <source>
        <dbReference type="Ensembl" id="ENSAZOP00000022450.1"/>
    </source>
</evidence>
<feature type="region of interest" description="Disordered" evidence="14">
    <location>
        <begin position="323"/>
        <end position="347"/>
    </location>
</feature>
<evidence type="ECO:0000259" key="15">
    <source>
        <dbReference type="PROSITE" id="PS51263"/>
    </source>
</evidence>
<reference evidence="16" key="1">
    <citation type="submission" date="2025-08" db="UniProtKB">
        <authorList>
            <consortium name="Ensembl"/>
        </authorList>
    </citation>
    <scope>IDENTIFICATION</scope>
</reference>
<sequence length="836" mass="86376">MSVGAPQPRSCPGTDGGLEEMVEELNSGKVMYAFCRVKDPNSGLPKYVLVNWTGEGVNDVRKGACANHVSTVAGFLKGAHVTINARAEEDVEPELIMEKVAKASGANYSFHKESGRFQDAGPQAPVGSVYQKTNAMSEIKRVNKDNFWAKAEVSAVLSAHQSQAPGLGAVEPTRARVPAERRGEPAAGGEEAGGGGAAAAGARAARAGAAGGGGEGAEIQSPLQRNRGPEVSPWGLGHVPSSRSRDTAGGAGRTLRGRVSCVRVRVSALPGAGEAPSIAPRGHSLPRLPGAAPAVLSPSPRGRGTKRRCPFVTLCHCRRLQQEAERRDREQQQRVSSSAGLSEGLGVPNPGGAPLCLPAAPPIVPISVVPGGWPRVTDPSRATEGAGGGGRGRAAERLQEERVGGESPGGSVADRTEGSEPPGHLQAEGEVGTRGHGSCCPARQIAQPLPAEGGERGAQPRPPGAGDAASIAGARCRCVPSVPGRAKLLAAPLQSVPRAGSGFCSVSALSPSPCSLAESRQGLALARGLRVMLKPSGRMGSRGDRAGLLPAVPSARPSGAGHKLKPRRLPLSSTKPNHARWVPEPWHRSPERFQSLFLGVFAPCWTWCRALGGSAGAGWHQRGPEVPAAPPTPRLCDLSWLTAGVQPPARAPPSRLSLSPRPLRSPLDAALGQGLGAGPFPAARRKQQSLAICVSGILGNDESRASSLGSPSEIPRLVLFRAPQPHAFPRRGVCACSARSLQHGDIGDSGRGGAGGGLVTHVPLAGYNSSAPEPPEDEANVYEEPPDASAIYEEPPQVGWHGQDAPRASPWVRAPLIPSGLFLPQTCPSLPPEGPR</sequence>
<dbReference type="GO" id="GO:0014069">
    <property type="term" value="C:postsynaptic density"/>
    <property type="evidence" value="ECO:0007669"/>
    <property type="project" value="TreeGrafter"/>
</dbReference>
<dbReference type="GO" id="GO:0051015">
    <property type="term" value="F:actin filament binding"/>
    <property type="evidence" value="ECO:0007669"/>
    <property type="project" value="TreeGrafter"/>
</dbReference>
<dbReference type="InterPro" id="IPR002108">
    <property type="entry name" value="ADF-H"/>
</dbReference>
<dbReference type="GO" id="GO:0098974">
    <property type="term" value="P:postsynaptic actin cytoskeleton organization"/>
    <property type="evidence" value="ECO:0007669"/>
    <property type="project" value="TreeGrafter"/>
</dbReference>
<dbReference type="PANTHER" id="PTHR10829">
    <property type="entry name" value="CORTACTIN AND DREBRIN"/>
    <property type="match status" value="1"/>
</dbReference>